<accession>A0A1Q8YC95</accession>
<proteinExistence type="predicted"/>
<evidence type="ECO:0000313" key="3">
    <source>
        <dbReference type="EMBL" id="OLP05615.1"/>
    </source>
</evidence>
<organism evidence="3 4">
    <name type="scientific">Rhodoferax antarcticus ANT.BR</name>
    <dbReference type="NCBI Taxonomy" id="1111071"/>
    <lineage>
        <taxon>Bacteria</taxon>
        <taxon>Pseudomonadati</taxon>
        <taxon>Pseudomonadota</taxon>
        <taxon>Betaproteobacteria</taxon>
        <taxon>Burkholderiales</taxon>
        <taxon>Comamonadaceae</taxon>
        <taxon>Rhodoferax</taxon>
    </lineage>
</organism>
<name>A0A1Q8YC95_9BURK</name>
<evidence type="ECO:0000313" key="2">
    <source>
        <dbReference type="EMBL" id="OLP05173.1"/>
    </source>
</evidence>
<dbReference type="InterPro" id="IPR004291">
    <property type="entry name" value="Transposase_IS66_central"/>
</dbReference>
<sequence length="125" mass="14029">MVVPRQTLARWVIGCAGLLQPLHNLTRDILLDCSLLHMDETVVQVLKEKDKAPTSNSYMWVQTGGPPDKPVALYDYDRSRSAAVPIRLLEGYKGYLMTDGYDGYNALERGGDIIRLACWAHVPVR</sequence>
<dbReference type="Pfam" id="PF03050">
    <property type="entry name" value="DDE_Tnp_IS66"/>
    <property type="match status" value="1"/>
</dbReference>
<keyword evidence="4" id="KW-1185">Reference proteome</keyword>
<dbReference type="EMBL" id="MSYM01000017">
    <property type="protein sequence ID" value="OLP05173.1"/>
    <property type="molecule type" value="Genomic_DNA"/>
</dbReference>
<dbReference type="AlphaFoldDB" id="A0A1Q8YC95"/>
<evidence type="ECO:0000313" key="4">
    <source>
        <dbReference type="Proteomes" id="UP000185911"/>
    </source>
</evidence>
<dbReference type="Proteomes" id="UP000185911">
    <property type="component" value="Unassembled WGS sequence"/>
</dbReference>
<feature type="domain" description="Transposase IS66 central" evidence="1">
    <location>
        <begin position="3"/>
        <end position="122"/>
    </location>
</feature>
<dbReference type="InterPro" id="IPR052344">
    <property type="entry name" value="Transposase-related"/>
</dbReference>
<gene>
    <name evidence="3" type="ORF">BLL52_3283</name>
    <name evidence="2" type="ORF">BLL52_3297</name>
</gene>
<protein>
    <submittedName>
        <fullName evidence="2">Putative transposase ISPsy5</fullName>
    </submittedName>
    <submittedName>
        <fullName evidence="3">Transposase IS66 family protein</fullName>
    </submittedName>
</protein>
<dbReference type="PANTHER" id="PTHR33678">
    <property type="entry name" value="BLL1576 PROTEIN"/>
    <property type="match status" value="1"/>
</dbReference>
<dbReference type="STRING" id="81479.RA876_10380"/>
<dbReference type="EMBL" id="MSYM01000016">
    <property type="protein sequence ID" value="OLP05615.1"/>
    <property type="molecule type" value="Genomic_DNA"/>
</dbReference>
<comment type="caution">
    <text evidence="3">The sequence shown here is derived from an EMBL/GenBank/DDBJ whole genome shotgun (WGS) entry which is preliminary data.</text>
</comment>
<evidence type="ECO:0000259" key="1">
    <source>
        <dbReference type="Pfam" id="PF03050"/>
    </source>
</evidence>
<reference evidence="3 4" key="1">
    <citation type="submission" date="2017-01" db="EMBL/GenBank/DDBJ databases">
        <title>Genome sequence of Rhodoferax antarcticus ANT.BR, a psychrophilic purple nonsulfur bacterium from an Antarctic microbial mat.</title>
        <authorList>
            <person name="Baker J."/>
            <person name="Riester C."/>
            <person name="Skinner B."/>
            <person name="Newell A."/>
            <person name="Swingley W."/>
            <person name="Madigan M."/>
            <person name="Jung D."/>
            <person name="Asao M."/>
            <person name="Chen M."/>
            <person name="Loughlin P."/>
            <person name="Pan H."/>
            <person name="Lin S."/>
            <person name="Li N."/>
            <person name="Shaw J."/>
            <person name="Prado M."/>
            <person name="Sherman C."/>
            <person name="Li X."/>
            <person name="Tang J."/>
            <person name="Blankenship R."/>
            <person name="Zhao T."/>
            <person name="Touchman J."/>
            <person name="Sattley M."/>
        </authorList>
    </citation>
    <scope>NUCLEOTIDE SEQUENCE [LARGE SCALE GENOMIC DNA]</scope>
    <source>
        <strain evidence="3 4">ANT.BR</strain>
    </source>
</reference>